<dbReference type="Gene3D" id="3.30.70.560">
    <property type="entry name" value="7,8-Dihydro-6-hydroxymethylpterin-pyrophosphokinase HPPK"/>
    <property type="match status" value="1"/>
</dbReference>
<dbReference type="RefSeq" id="WP_339615876.1">
    <property type="nucleotide sequence ID" value="NZ_AP031500.1"/>
</dbReference>
<dbReference type="PANTHER" id="PTHR43071">
    <property type="entry name" value="2-AMINO-4-HYDROXY-6-HYDROXYMETHYLDIHYDROPTERIDINE PYROPHOSPHOKINASE"/>
    <property type="match status" value="1"/>
</dbReference>
<keyword evidence="6" id="KW-0067">ATP-binding</keyword>
<dbReference type="EC" id="2.7.6.3" evidence="2"/>
<dbReference type="GO" id="GO:0003848">
    <property type="term" value="F:2-amino-4-hydroxy-6-hydroxymethyldihydropteridine diphosphokinase activity"/>
    <property type="evidence" value="ECO:0007669"/>
    <property type="project" value="UniProtKB-EC"/>
</dbReference>
<evidence type="ECO:0000256" key="3">
    <source>
        <dbReference type="ARBA" id="ARBA00022679"/>
    </source>
</evidence>
<dbReference type="InterPro" id="IPR000550">
    <property type="entry name" value="Hppk"/>
</dbReference>
<dbReference type="Proteomes" id="UP001595548">
    <property type="component" value="Unassembled WGS sequence"/>
</dbReference>
<accession>A0ABV7HV68</accession>
<organism evidence="9 10">
    <name type="scientific">Gilvimarinus japonicus</name>
    <dbReference type="NCBI Taxonomy" id="1796469"/>
    <lineage>
        <taxon>Bacteria</taxon>
        <taxon>Pseudomonadati</taxon>
        <taxon>Pseudomonadota</taxon>
        <taxon>Gammaproteobacteria</taxon>
        <taxon>Cellvibrionales</taxon>
        <taxon>Cellvibrionaceae</taxon>
        <taxon>Gilvimarinus</taxon>
    </lineage>
</organism>
<reference evidence="10" key="1">
    <citation type="journal article" date="2019" name="Int. J. Syst. Evol. Microbiol.">
        <title>The Global Catalogue of Microorganisms (GCM) 10K type strain sequencing project: providing services to taxonomists for standard genome sequencing and annotation.</title>
        <authorList>
            <consortium name="The Broad Institute Genomics Platform"/>
            <consortium name="The Broad Institute Genome Sequencing Center for Infectious Disease"/>
            <person name="Wu L."/>
            <person name="Ma J."/>
        </authorList>
    </citation>
    <scope>NUCLEOTIDE SEQUENCE [LARGE SCALE GENOMIC DNA]</scope>
    <source>
        <strain evidence="10">KCTC 52141</strain>
    </source>
</reference>
<feature type="domain" description="7,8-dihydro-6-hydroxymethylpterin-pyrophosphokinase" evidence="8">
    <location>
        <begin position="5"/>
        <end position="130"/>
    </location>
</feature>
<comment type="pathway">
    <text evidence="1">Cofactor biosynthesis; tetrahydrofolate biosynthesis; 2-amino-4-hydroxy-6-hydroxymethyl-7,8-dihydropteridine diphosphate from 7,8-dihydroneopterin triphosphate: step 4/4.</text>
</comment>
<evidence type="ECO:0000259" key="8">
    <source>
        <dbReference type="Pfam" id="PF01288"/>
    </source>
</evidence>
<dbReference type="SUPFAM" id="SSF55083">
    <property type="entry name" value="6-hydroxymethyl-7,8-dihydropterin pyrophosphokinase, HPPK"/>
    <property type="match status" value="1"/>
</dbReference>
<evidence type="ECO:0000256" key="5">
    <source>
        <dbReference type="ARBA" id="ARBA00022777"/>
    </source>
</evidence>
<keyword evidence="7" id="KW-0289">Folate biosynthesis</keyword>
<dbReference type="CDD" id="cd00483">
    <property type="entry name" value="HPPK"/>
    <property type="match status" value="1"/>
</dbReference>
<gene>
    <name evidence="9" type="primary">folK</name>
    <name evidence="9" type="ORF">ACFOEB_16115</name>
</gene>
<dbReference type="EMBL" id="JBHRTL010000031">
    <property type="protein sequence ID" value="MFC3156736.1"/>
    <property type="molecule type" value="Genomic_DNA"/>
</dbReference>
<evidence type="ECO:0000313" key="10">
    <source>
        <dbReference type="Proteomes" id="UP001595548"/>
    </source>
</evidence>
<keyword evidence="3 9" id="KW-0808">Transferase</keyword>
<evidence type="ECO:0000313" key="9">
    <source>
        <dbReference type="EMBL" id="MFC3156736.1"/>
    </source>
</evidence>
<protein>
    <recommendedName>
        <fullName evidence="2">2-amino-4-hydroxy-6-hydroxymethyldihydropteridine diphosphokinase</fullName>
        <ecNumber evidence="2">2.7.6.3</ecNumber>
    </recommendedName>
</protein>
<proteinExistence type="predicted"/>
<dbReference type="NCBIfam" id="TIGR01498">
    <property type="entry name" value="folK"/>
    <property type="match status" value="1"/>
</dbReference>
<keyword evidence="4" id="KW-0547">Nucleotide-binding</keyword>
<dbReference type="InterPro" id="IPR035907">
    <property type="entry name" value="Hppk_sf"/>
</dbReference>
<dbReference type="PANTHER" id="PTHR43071:SF2">
    <property type="entry name" value="2-AMINO-4-HYDROXY-6-HYDROXYMETHYLDIHYDROPTERIDINE PYROPHOSPHOKINASE"/>
    <property type="match status" value="1"/>
</dbReference>
<dbReference type="Pfam" id="PF01288">
    <property type="entry name" value="HPPK"/>
    <property type="match status" value="1"/>
</dbReference>
<evidence type="ECO:0000256" key="6">
    <source>
        <dbReference type="ARBA" id="ARBA00022840"/>
    </source>
</evidence>
<evidence type="ECO:0000256" key="2">
    <source>
        <dbReference type="ARBA" id="ARBA00013253"/>
    </source>
</evidence>
<keyword evidence="10" id="KW-1185">Reference proteome</keyword>
<comment type="caution">
    <text evidence="9">The sequence shown here is derived from an EMBL/GenBank/DDBJ whole genome shotgun (WGS) entry which is preliminary data.</text>
</comment>
<name>A0ABV7HV68_9GAMM</name>
<sequence>MKPVYLSLGSNIDRYRHISAALDALADEFGELDISTVYESESVGFEGSHFLNLVVGIHSELDIAELSARLKQIEDDNDRNRDGPKFSPRTLDIDILLYGDFVGTTAGIELPRDEITKNAFVLQPLAELAPKTIHPELEQSYAQLWHGYDKSRQHLWPIDFVWRDLTLPCRY</sequence>
<evidence type="ECO:0000256" key="4">
    <source>
        <dbReference type="ARBA" id="ARBA00022741"/>
    </source>
</evidence>
<evidence type="ECO:0000256" key="1">
    <source>
        <dbReference type="ARBA" id="ARBA00005051"/>
    </source>
</evidence>
<evidence type="ECO:0000256" key="7">
    <source>
        <dbReference type="ARBA" id="ARBA00022909"/>
    </source>
</evidence>
<keyword evidence="5" id="KW-0418">Kinase</keyword>